<dbReference type="EMBL" id="AZEB01000002">
    <property type="protein sequence ID" value="KRL23032.1"/>
    <property type="molecule type" value="Genomic_DNA"/>
</dbReference>
<dbReference type="Proteomes" id="UP000051439">
    <property type="component" value="Unassembled WGS sequence"/>
</dbReference>
<sequence length="163" mass="18248">MLRVLTALLRSLGGIKMILFINASAETDGDTETLARTLIDGQKYETVNLADMKIAQYGQESSQDDFAKVCGQVAKADTLVFGTPIYWSDMTGYMKTFIDRMTEVRSEDNPFEDKDMYLVITGTAPGDAIEHIKHVWDHVAQRFDMQFKGTISTMAQAETMSVE</sequence>
<keyword evidence="6" id="KW-1185">Reference proteome</keyword>
<keyword evidence="2" id="KW-0288">FMN</keyword>
<dbReference type="InterPro" id="IPR029039">
    <property type="entry name" value="Flavoprotein-like_sf"/>
</dbReference>
<protein>
    <submittedName>
        <fullName evidence="5">Flavin reductase</fullName>
    </submittedName>
</protein>
<name>A0A0R1P3A5_9LACO</name>
<reference evidence="5 6" key="1">
    <citation type="journal article" date="2015" name="Genome Announc.">
        <title>Expanding the biotechnology potential of lactobacilli through comparative genomics of 213 strains and associated genera.</title>
        <authorList>
            <person name="Sun Z."/>
            <person name="Harris H.M."/>
            <person name="McCann A."/>
            <person name="Guo C."/>
            <person name="Argimon S."/>
            <person name="Zhang W."/>
            <person name="Yang X."/>
            <person name="Jeffery I.B."/>
            <person name="Cooney J.C."/>
            <person name="Kagawa T.F."/>
            <person name="Liu W."/>
            <person name="Song Y."/>
            <person name="Salvetti E."/>
            <person name="Wrobel A."/>
            <person name="Rasinkangas P."/>
            <person name="Parkhill J."/>
            <person name="Rea M.C."/>
            <person name="O'Sullivan O."/>
            <person name="Ritari J."/>
            <person name="Douillard F.P."/>
            <person name="Paul Ross R."/>
            <person name="Yang R."/>
            <person name="Briner A.E."/>
            <person name="Felis G.E."/>
            <person name="de Vos W.M."/>
            <person name="Barrangou R."/>
            <person name="Klaenhammer T.R."/>
            <person name="Caufield P.W."/>
            <person name="Cui Y."/>
            <person name="Zhang H."/>
            <person name="O'Toole P.W."/>
        </authorList>
    </citation>
    <scope>NUCLEOTIDE SEQUENCE [LARGE SCALE GENOMIC DNA]</scope>
    <source>
        <strain evidence="5 6">DSM 19906</strain>
    </source>
</reference>
<dbReference type="Gene3D" id="3.40.50.360">
    <property type="match status" value="1"/>
</dbReference>
<evidence type="ECO:0000313" key="5">
    <source>
        <dbReference type="EMBL" id="KRL23032.1"/>
    </source>
</evidence>
<feature type="signal peptide" evidence="3">
    <location>
        <begin position="1"/>
        <end position="25"/>
    </location>
</feature>
<dbReference type="SUPFAM" id="SSF52218">
    <property type="entry name" value="Flavoproteins"/>
    <property type="match status" value="1"/>
</dbReference>
<dbReference type="Pfam" id="PF03358">
    <property type="entry name" value="FMN_red"/>
    <property type="match status" value="1"/>
</dbReference>
<dbReference type="GO" id="GO:0016491">
    <property type="term" value="F:oxidoreductase activity"/>
    <property type="evidence" value="ECO:0007669"/>
    <property type="project" value="InterPro"/>
</dbReference>
<dbReference type="PANTHER" id="PTHR43278:SF4">
    <property type="entry name" value="NAD(P)H-DEPENDENT FMN-CONTAINING OXIDOREDUCTASE YWQN-RELATED"/>
    <property type="match status" value="1"/>
</dbReference>
<feature type="chain" id="PRO_5006408806" evidence="3">
    <location>
        <begin position="26"/>
        <end position="163"/>
    </location>
</feature>
<organism evidence="5 6">
    <name type="scientific">Lentilactobacillus kisonensis DSM 19906 = JCM 15041</name>
    <dbReference type="NCBI Taxonomy" id="1423766"/>
    <lineage>
        <taxon>Bacteria</taxon>
        <taxon>Bacillati</taxon>
        <taxon>Bacillota</taxon>
        <taxon>Bacilli</taxon>
        <taxon>Lactobacillales</taxon>
        <taxon>Lactobacillaceae</taxon>
        <taxon>Lentilactobacillus</taxon>
    </lineage>
</organism>
<evidence type="ECO:0000259" key="4">
    <source>
        <dbReference type="Pfam" id="PF03358"/>
    </source>
</evidence>
<feature type="domain" description="NADPH-dependent FMN reductase-like" evidence="4">
    <location>
        <begin position="18"/>
        <end position="149"/>
    </location>
</feature>
<dbReference type="PANTHER" id="PTHR43278">
    <property type="entry name" value="NAD(P)H-DEPENDENT FMN-CONTAINING OXIDOREDUCTASE YWQN-RELATED"/>
    <property type="match status" value="1"/>
</dbReference>
<evidence type="ECO:0000256" key="3">
    <source>
        <dbReference type="SAM" id="SignalP"/>
    </source>
</evidence>
<keyword evidence="1" id="KW-0285">Flavoprotein</keyword>
<dbReference type="AlphaFoldDB" id="A0A0R1P3A5"/>
<dbReference type="InterPro" id="IPR005025">
    <property type="entry name" value="FMN_Rdtase-like_dom"/>
</dbReference>
<gene>
    <name evidence="5" type="ORF">FC98_GL001066</name>
</gene>
<keyword evidence="3" id="KW-0732">Signal</keyword>
<proteinExistence type="predicted"/>
<evidence type="ECO:0000313" key="6">
    <source>
        <dbReference type="Proteomes" id="UP000051439"/>
    </source>
</evidence>
<accession>A0A0R1P3A5</accession>
<evidence type="ECO:0000256" key="1">
    <source>
        <dbReference type="ARBA" id="ARBA00022630"/>
    </source>
</evidence>
<evidence type="ECO:0000256" key="2">
    <source>
        <dbReference type="ARBA" id="ARBA00022643"/>
    </source>
</evidence>
<comment type="caution">
    <text evidence="5">The sequence shown here is derived from an EMBL/GenBank/DDBJ whole genome shotgun (WGS) entry which is preliminary data.</text>
</comment>
<dbReference type="InterPro" id="IPR051796">
    <property type="entry name" value="ISF_SsuE-like"/>
</dbReference>
<dbReference type="PATRIC" id="fig|1423766.4.peg.1099"/>